<dbReference type="KEGG" id="uli:ETAA1_31520"/>
<name>A0A517XUK5_9BACT</name>
<feature type="domain" description="Phospholipid/glycerol acyltransferase" evidence="1">
    <location>
        <begin position="46"/>
        <end position="164"/>
    </location>
</feature>
<proteinExistence type="predicted"/>
<gene>
    <name evidence="2" type="ORF">ETAA1_31520</name>
</gene>
<evidence type="ECO:0000313" key="2">
    <source>
        <dbReference type="EMBL" id="QDU21187.1"/>
    </source>
</evidence>
<dbReference type="SUPFAM" id="SSF69593">
    <property type="entry name" value="Glycerol-3-phosphate (1)-acyltransferase"/>
    <property type="match status" value="1"/>
</dbReference>
<dbReference type="InterPro" id="IPR002123">
    <property type="entry name" value="Plipid/glycerol_acylTrfase"/>
</dbReference>
<dbReference type="AlphaFoldDB" id="A0A517XUK5"/>
<protein>
    <recommendedName>
        <fullName evidence="1">Phospholipid/glycerol acyltransferase domain-containing protein</fullName>
    </recommendedName>
</protein>
<sequence>MAELPRRWPWLVRGFRRYVRRYVRKHVHAVRLAKAGSAFPPPGEPVLVVLNHPAWWDPLVGVVLSDAFAGRDQFAAIDSTALRQYRVFGRLGFVGVDTTSFRGAAEFLRVGQLILSEPNRVLWVTAQGRFSDVRERPLALRSGVGHLAARLGRGVVLPLALEYAFWAERTPEALARVGEPIRVADHAGLDGKAWTRLVEERLTHTLDALNADAMTRDPARFTTVLGGSAGVGGVYDGWRRLKALLTGRRFDPSHGGERP</sequence>
<dbReference type="Proteomes" id="UP000319576">
    <property type="component" value="Chromosome"/>
</dbReference>
<dbReference type="CDD" id="cd06551">
    <property type="entry name" value="LPLAT"/>
    <property type="match status" value="1"/>
</dbReference>
<dbReference type="RefSeq" id="WP_202920919.1">
    <property type="nucleotide sequence ID" value="NZ_CP036273.1"/>
</dbReference>
<dbReference type="EMBL" id="CP036273">
    <property type="protein sequence ID" value="QDU21187.1"/>
    <property type="molecule type" value="Genomic_DNA"/>
</dbReference>
<keyword evidence="3" id="KW-1185">Reference proteome</keyword>
<evidence type="ECO:0000259" key="1">
    <source>
        <dbReference type="SMART" id="SM00563"/>
    </source>
</evidence>
<dbReference type="GO" id="GO:0016746">
    <property type="term" value="F:acyltransferase activity"/>
    <property type="evidence" value="ECO:0007669"/>
    <property type="project" value="InterPro"/>
</dbReference>
<evidence type="ECO:0000313" key="3">
    <source>
        <dbReference type="Proteomes" id="UP000319576"/>
    </source>
</evidence>
<dbReference type="SMART" id="SM00563">
    <property type="entry name" value="PlsC"/>
    <property type="match status" value="1"/>
</dbReference>
<reference evidence="2 3" key="1">
    <citation type="submission" date="2019-02" db="EMBL/GenBank/DDBJ databases">
        <title>Deep-cultivation of Planctomycetes and their phenomic and genomic characterization uncovers novel biology.</title>
        <authorList>
            <person name="Wiegand S."/>
            <person name="Jogler M."/>
            <person name="Boedeker C."/>
            <person name="Pinto D."/>
            <person name="Vollmers J."/>
            <person name="Rivas-Marin E."/>
            <person name="Kohn T."/>
            <person name="Peeters S.H."/>
            <person name="Heuer A."/>
            <person name="Rast P."/>
            <person name="Oberbeckmann S."/>
            <person name="Bunk B."/>
            <person name="Jeske O."/>
            <person name="Meyerdierks A."/>
            <person name="Storesund J.E."/>
            <person name="Kallscheuer N."/>
            <person name="Luecker S."/>
            <person name="Lage O.M."/>
            <person name="Pohl T."/>
            <person name="Merkel B.J."/>
            <person name="Hornburger P."/>
            <person name="Mueller R.-W."/>
            <person name="Bruemmer F."/>
            <person name="Labrenz M."/>
            <person name="Spormann A.M."/>
            <person name="Op den Camp H."/>
            <person name="Overmann J."/>
            <person name="Amann R."/>
            <person name="Jetten M.S.M."/>
            <person name="Mascher T."/>
            <person name="Medema M.H."/>
            <person name="Devos D.P."/>
            <person name="Kaster A.-K."/>
            <person name="Ovreas L."/>
            <person name="Rohde M."/>
            <person name="Galperin M.Y."/>
            <person name="Jogler C."/>
        </authorList>
    </citation>
    <scope>NUCLEOTIDE SEQUENCE [LARGE SCALE GENOMIC DNA]</scope>
    <source>
        <strain evidence="2 3">ETA_A1</strain>
    </source>
</reference>
<accession>A0A517XUK5</accession>
<organism evidence="2 3">
    <name type="scientific">Urbifossiella limnaea</name>
    <dbReference type="NCBI Taxonomy" id="2528023"/>
    <lineage>
        <taxon>Bacteria</taxon>
        <taxon>Pseudomonadati</taxon>
        <taxon>Planctomycetota</taxon>
        <taxon>Planctomycetia</taxon>
        <taxon>Gemmatales</taxon>
        <taxon>Gemmataceae</taxon>
        <taxon>Urbifossiella</taxon>
    </lineage>
</organism>